<dbReference type="EMBL" id="MN739235">
    <property type="protein sequence ID" value="QHS94915.1"/>
    <property type="molecule type" value="Genomic_DNA"/>
</dbReference>
<feature type="domain" description="DM2" evidence="2">
    <location>
        <begin position="114"/>
        <end position="197"/>
    </location>
</feature>
<feature type="compositionally biased region" description="Basic residues" evidence="1">
    <location>
        <begin position="96"/>
        <end position="108"/>
    </location>
</feature>
<dbReference type="SUPFAM" id="SSF47592">
    <property type="entry name" value="SWIB/MDM2 domain"/>
    <property type="match status" value="1"/>
</dbReference>
<organism evidence="3">
    <name type="scientific">viral metagenome</name>
    <dbReference type="NCBI Taxonomy" id="1070528"/>
    <lineage>
        <taxon>unclassified sequences</taxon>
        <taxon>metagenomes</taxon>
        <taxon>organismal metagenomes</taxon>
    </lineage>
</organism>
<reference evidence="3" key="1">
    <citation type="journal article" date="2020" name="Nature">
        <title>Giant virus diversity and host interactions through global metagenomics.</title>
        <authorList>
            <person name="Schulz F."/>
            <person name="Roux S."/>
            <person name="Paez-Espino D."/>
            <person name="Jungbluth S."/>
            <person name="Walsh D.A."/>
            <person name="Denef V.J."/>
            <person name="McMahon K.D."/>
            <person name="Konstantinidis K.T."/>
            <person name="Eloe-Fadrosh E.A."/>
            <person name="Kyrpides N.C."/>
            <person name="Woyke T."/>
        </authorList>
    </citation>
    <scope>NUCLEOTIDE SEQUENCE</scope>
    <source>
        <strain evidence="3">GVMAG-M-3300018428-16</strain>
    </source>
</reference>
<dbReference type="Gene3D" id="1.10.245.10">
    <property type="entry name" value="SWIB/MDM2 domain"/>
    <property type="match status" value="1"/>
</dbReference>
<evidence type="ECO:0000313" key="3">
    <source>
        <dbReference type="EMBL" id="QHS94915.1"/>
    </source>
</evidence>
<feature type="compositionally biased region" description="Basic residues" evidence="1">
    <location>
        <begin position="12"/>
        <end position="22"/>
    </location>
</feature>
<sequence length="204" mass="22665">MVKKTDSAPKTPAKKTVVKKTTKTAAPTETPVEVVEVKATNAIVADAPKEADVEQSVADDFSAFMGKMQGLASQFSTLRNEFRTLEKKAMRELKNARKKSAQRQRKSGNRSPSGFVKPTLITDELATFLGKDKGSEMARTEVTREINKYIRAHKLQDPENGRKINPDAKLEKLLKIPKGETLTYFNLQRYMSPHFPKPAAATTA</sequence>
<protein>
    <recommendedName>
        <fullName evidence="2">DM2 domain-containing protein</fullName>
    </recommendedName>
</protein>
<name>A0A6C0BR42_9ZZZZ</name>
<dbReference type="PANTHER" id="PTHR13844">
    <property type="entry name" value="SWI/SNF-RELATED MATRIX-ASSOCIATED ACTIN-DEPENDENT REGULATOR OF CHROMATIN SUBFAMILY D"/>
    <property type="match status" value="1"/>
</dbReference>
<dbReference type="InterPro" id="IPR019835">
    <property type="entry name" value="SWIB_domain"/>
</dbReference>
<dbReference type="InterPro" id="IPR003121">
    <property type="entry name" value="SWIB_MDM2_domain"/>
</dbReference>
<dbReference type="SMART" id="SM00151">
    <property type="entry name" value="SWIB"/>
    <property type="match status" value="1"/>
</dbReference>
<proteinExistence type="predicted"/>
<dbReference type="Pfam" id="PF02201">
    <property type="entry name" value="SWIB"/>
    <property type="match status" value="1"/>
</dbReference>
<evidence type="ECO:0000259" key="2">
    <source>
        <dbReference type="PROSITE" id="PS51925"/>
    </source>
</evidence>
<dbReference type="CDD" id="cd10567">
    <property type="entry name" value="SWIB-MDM2_like"/>
    <property type="match status" value="1"/>
</dbReference>
<accession>A0A6C0BR42</accession>
<evidence type="ECO:0000256" key="1">
    <source>
        <dbReference type="SAM" id="MobiDB-lite"/>
    </source>
</evidence>
<dbReference type="InterPro" id="IPR036885">
    <property type="entry name" value="SWIB_MDM2_dom_sf"/>
</dbReference>
<dbReference type="PROSITE" id="PS51925">
    <property type="entry name" value="SWIB_MDM2"/>
    <property type="match status" value="1"/>
</dbReference>
<feature type="region of interest" description="Disordered" evidence="1">
    <location>
        <begin position="93"/>
        <end position="116"/>
    </location>
</feature>
<dbReference type="AlphaFoldDB" id="A0A6C0BR42"/>
<feature type="region of interest" description="Disordered" evidence="1">
    <location>
        <begin position="1"/>
        <end position="28"/>
    </location>
</feature>